<dbReference type="InParanoid" id="A0A316V9P5"/>
<organism evidence="4 5">
    <name type="scientific">Meira miltonrushii</name>
    <dbReference type="NCBI Taxonomy" id="1280837"/>
    <lineage>
        <taxon>Eukaryota</taxon>
        <taxon>Fungi</taxon>
        <taxon>Dikarya</taxon>
        <taxon>Basidiomycota</taxon>
        <taxon>Ustilaginomycotina</taxon>
        <taxon>Exobasidiomycetes</taxon>
        <taxon>Exobasidiales</taxon>
        <taxon>Brachybasidiaceae</taxon>
        <taxon>Meira</taxon>
    </lineage>
</organism>
<sequence>MAQRETVTQSSTKDDNEDEGSEPAFTYVNRVNKQKRKNRKGRQNGAVNCLSSEDILQKRIEYIEKRKKEIQEDAKFREWLNDLLPKEEAAAAASCKSALALGLGSVKDARPAQVQLAFFLLLCERLGVQHMQAFDPICGDEDFALLRSFKVVSLKENKQGRHTLEEPTFVFMPHCTSTLYENFLKANWSPVGLTRVLLCCNNLERYASDRPNQKEKKQSEEKQSDSASSTSLPQSCIDRSIDYLTIREVPNLNSGQLSNALNDLALQTFVPISAILPQPEGIEKESKQTSNVLPEKSDSFWTITESPATAADQDPELI</sequence>
<feature type="compositionally biased region" description="Basic residues" evidence="2">
    <location>
        <begin position="32"/>
        <end position="42"/>
    </location>
</feature>
<gene>
    <name evidence="4" type="ORF">FA14DRAFT_70336</name>
</gene>
<dbReference type="PANTHER" id="PTHR28626:SF3">
    <property type="entry name" value="SRR1-LIKE PROTEIN"/>
    <property type="match status" value="1"/>
</dbReference>
<dbReference type="GeneID" id="37024510"/>
<feature type="domain" description="SRR1-like" evidence="3">
    <location>
        <begin position="89"/>
        <end position="267"/>
    </location>
</feature>
<dbReference type="GO" id="GO:0005634">
    <property type="term" value="C:nucleus"/>
    <property type="evidence" value="ECO:0007669"/>
    <property type="project" value="TreeGrafter"/>
</dbReference>
<feature type="compositionally biased region" description="Polar residues" evidence="2">
    <location>
        <begin position="1"/>
        <end position="11"/>
    </location>
</feature>
<feature type="region of interest" description="Disordered" evidence="2">
    <location>
        <begin position="1"/>
        <end position="44"/>
    </location>
</feature>
<reference evidence="4 5" key="1">
    <citation type="journal article" date="2018" name="Mol. Biol. Evol.">
        <title>Broad Genomic Sampling Reveals a Smut Pathogenic Ancestry of the Fungal Clade Ustilaginomycotina.</title>
        <authorList>
            <person name="Kijpornyongpan T."/>
            <person name="Mondo S.J."/>
            <person name="Barry K."/>
            <person name="Sandor L."/>
            <person name="Lee J."/>
            <person name="Lipzen A."/>
            <person name="Pangilinan J."/>
            <person name="LaButti K."/>
            <person name="Hainaut M."/>
            <person name="Henrissat B."/>
            <person name="Grigoriev I.V."/>
            <person name="Spatafora J.W."/>
            <person name="Aime M.C."/>
        </authorList>
    </citation>
    <scope>NUCLEOTIDE SEQUENCE [LARGE SCALE GENOMIC DNA]</scope>
    <source>
        <strain evidence="4 5">MCA 3882</strain>
    </source>
</reference>
<evidence type="ECO:0000313" key="5">
    <source>
        <dbReference type="Proteomes" id="UP000245771"/>
    </source>
</evidence>
<feature type="region of interest" description="Disordered" evidence="2">
    <location>
        <begin position="209"/>
        <end position="233"/>
    </location>
</feature>
<dbReference type="EMBL" id="KZ819604">
    <property type="protein sequence ID" value="PWN34216.1"/>
    <property type="molecule type" value="Genomic_DNA"/>
</dbReference>
<evidence type="ECO:0000256" key="1">
    <source>
        <dbReference type="ARBA" id="ARBA00009856"/>
    </source>
</evidence>
<dbReference type="AlphaFoldDB" id="A0A316V9P5"/>
<evidence type="ECO:0000259" key="3">
    <source>
        <dbReference type="Pfam" id="PF07985"/>
    </source>
</evidence>
<accession>A0A316V9P5</accession>
<dbReference type="Proteomes" id="UP000245771">
    <property type="component" value="Unassembled WGS sequence"/>
</dbReference>
<evidence type="ECO:0000313" key="4">
    <source>
        <dbReference type="EMBL" id="PWN34216.1"/>
    </source>
</evidence>
<dbReference type="FunCoup" id="A0A316V9P5">
    <property type="interactions" value="124"/>
</dbReference>
<dbReference type="PANTHER" id="PTHR28626">
    <property type="entry name" value="SRR1-LIKE PROTEIN"/>
    <property type="match status" value="1"/>
</dbReference>
<dbReference type="RefSeq" id="XP_025354518.1">
    <property type="nucleotide sequence ID" value="XM_025502729.1"/>
</dbReference>
<dbReference type="Pfam" id="PF07985">
    <property type="entry name" value="SRR1"/>
    <property type="match status" value="1"/>
</dbReference>
<dbReference type="InterPro" id="IPR012942">
    <property type="entry name" value="SRR1-like"/>
</dbReference>
<keyword evidence="5" id="KW-1185">Reference proteome</keyword>
<name>A0A316V9P5_9BASI</name>
<dbReference type="InterPro" id="IPR040044">
    <property type="entry name" value="SRR1L"/>
</dbReference>
<dbReference type="OrthoDB" id="551431at2759"/>
<comment type="similarity">
    <text evidence="1">Belongs to the SRR1 family.</text>
</comment>
<protein>
    <recommendedName>
        <fullName evidence="3">SRR1-like domain-containing protein</fullName>
    </recommendedName>
</protein>
<proteinExistence type="inferred from homology"/>
<feature type="compositionally biased region" description="Basic and acidic residues" evidence="2">
    <location>
        <begin position="209"/>
        <end position="224"/>
    </location>
</feature>
<evidence type="ECO:0000256" key="2">
    <source>
        <dbReference type="SAM" id="MobiDB-lite"/>
    </source>
</evidence>
<dbReference type="GO" id="GO:0005737">
    <property type="term" value="C:cytoplasm"/>
    <property type="evidence" value="ECO:0007669"/>
    <property type="project" value="TreeGrafter"/>
</dbReference>
<feature type="region of interest" description="Disordered" evidence="2">
    <location>
        <begin position="281"/>
        <end position="318"/>
    </location>
</feature>